<evidence type="ECO:0008006" key="8">
    <source>
        <dbReference type="Google" id="ProtNLM"/>
    </source>
</evidence>
<evidence type="ECO:0000256" key="4">
    <source>
        <dbReference type="ARBA" id="ARBA00022525"/>
    </source>
</evidence>
<comment type="similarity">
    <text evidence="2">Belongs to the plant self-incompatibility (S1) protein family.</text>
</comment>
<keyword evidence="7" id="KW-1185">Reference proteome</keyword>
<accession>A0AAW1LJK7</accession>
<dbReference type="InterPro" id="IPR010264">
    <property type="entry name" value="Self-incomp_S1"/>
</dbReference>
<dbReference type="AlphaFoldDB" id="A0AAW1LJK7"/>
<dbReference type="GO" id="GO:0060320">
    <property type="term" value="P:rejection of self pollen"/>
    <property type="evidence" value="ECO:0007669"/>
    <property type="project" value="UniProtKB-KW"/>
</dbReference>
<organism evidence="6 7">
    <name type="scientific">Saponaria officinalis</name>
    <name type="common">Common soapwort</name>
    <name type="synonym">Lychnis saponaria</name>
    <dbReference type="NCBI Taxonomy" id="3572"/>
    <lineage>
        <taxon>Eukaryota</taxon>
        <taxon>Viridiplantae</taxon>
        <taxon>Streptophyta</taxon>
        <taxon>Embryophyta</taxon>
        <taxon>Tracheophyta</taxon>
        <taxon>Spermatophyta</taxon>
        <taxon>Magnoliopsida</taxon>
        <taxon>eudicotyledons</taxon>
        <taxon>Gunneridae</taxon>
        <taxon>Pentapetalae</taxon>
        <taxon>Caryophyllales</taxon>
        <taxon>Caryophyllaceae</taxon>
        <taxon>Caryophylleae</taxon>
        <taxon>Saponaria</taxon>
    </lineage>
</organism>
<evidence type="ECO:0000256" key="2">
    <source>
        <dbReference type="ARBA" id="ARBA00005581"/>
    </source>
</evidence>
<dbReference type="Pfam" id="PF05938">
    <property type="entry name" value="Self-incomp_S1"/>
    <property type="match status" value="1"/>
</dbReference>
<evidence type="ECO:0000313" key="7">
    <source>
        <dbReference type="Proteomes" id="UP001443914"/>
    </source>
</evidence>
<evidence type="ECO:0000256" key="1">
    <source>
        <dbReference type="ARBA" id="ARBA00004613"/>
    </source>
</evidence>
<comment type="subcellular location">
    <subcellularLocation>
        <location evidence="1">Secreted</location>
    </subcellularLocation>
</comment>
<gene>
    <name evidence="6" type="ORF">RND81_04G092900</name>
</gene>
<reference evidence="6" key="1">
    <citation type="submission" date="2024-03" db="EMBL/GenBank/DDBJ databases">
        <title>WGS assembly of Saponaria officinalis var. Norfolk2.</title>
        <authorList>
            <person name="Jenkins J."/>
            <person name="Shu S."/>
            <person name="Grimwood J."/>
            <person name="Barry K."/>
            <person name="Goodstein D."/>
            <person name="Schmutz J."/>
            <person name="Leebens-Mack J."/>
            <person name="Osbourn A."/>
        </authorList>
    </citation>
    <scope>NUCLEOTIDE SEQUENCE [LARGE SCALE GENOMIC DNA]</scope>
    <source>
        <strain evidence="6">JIC</strain>
    </source>
</reference>
<keyword evidence="4" id="KW-0964">Secreted</keyword>
<sequence length="128" mass="15466">MEFVRCYTFLPARYWFFIENDLSNSDLDVNCKNSNLMLNLGTQHVPRKSNFNYTFVSSFFSSYLILCYLTWSNNPKEQVQLEAFQSTKYFIDHDCGGRHCFWKVVDDGIHLYNLKQKKYNKWGDWRRK</sequence>
<proteinExistence type="inferred from homology"/>
<dbReference type="GO" id="GO:0005576">
    <property type="term" value="C:extracellular region"/>
    <property type="evidence" value="ECO:0007669"/>
    <property type="project" value="UniProtKB-SubCell"/>
</dbReference>
<comment type="caution">
    <text evidence="6">The sequence shown here is derived from an EMBL/GenBank/DDBJ whole genome shotgun (WGS) entry which is preliminary data.</text>
</comment>
<dbReference type="Proteomes" id="UP001443914">
    <property type="component" value="Unassembled WGS sequence"/>
</dbReference>
<name>A0AAW1LJK7_SAPOF</name>
<evidence type="ECO:0000256" key="5">
    <source>
        <dbReference type="ARBA" id="ARBA00022729"/>
    </source>
</evidence>
<evidence type="ECO:0000313" key="6">
    <source>
        <dbReference type="EMBL" id="KAK9733799.1"/>
    </source>
</evidence>
<protein>
    <recommendedName>
        <fullName evidence="8">S-protein homolog</fullName>
    </recommendedName>
</protein>
<evidence type="ECO:0000256" key="3">
    <source>
        <dbReference type="ARBA" id="ARBA00022471"/>
    </source>
</evidence>
<keyword evidence="3" id="KW-0713">Self-incompatibility</keyword>
<keyword evidence="5" id="KW-0732">Signal</keyword>
<dbReference type="EMBL" id="JBDFQZ010000004">
    <property type="protein sequence ID" value="KAK9733799.1"/>
    <property type="molecule type" value="Genomic_DNA"/>
</dbReference>